<accession>A0A6A6CN29</accession>
<evidence type="ECO:0000313" key="2">
    <source>
        <dbReference type="Proteomes" id="UP000799537"/>
    </source>
</evidence>
<proteinExistence type="predicted"/>
<organism evidence="1 2">
    <name type="scientific">Zasmidium cellare ATCC 36951</name>
    <dbReference type="NCBI Taxonomy" id="1080233"/>
    <lineage>
        <taxon>Eukaryota</taxon>
        <taxon>Fungi</taxon>
        <taxon>Dikarya</taxon>
        <taxon>Ascomycota</taxon>
        <taxon>Pezizomycotina</taxon>
        <taxon>Dothideomycetes</taxon>
        <taxon>Dothideomycetidae</taxon>
        <taxon>Mycosphaerellales</taxon>
        <taxon>Mycosphaerellaceae</taxon>
        <taxon>Zasmidium</taxon>
    </lineage>
</organism>
<dbReference type="GeneID" id="54559068"/>
<dbReference type="EMBL" id="ML993590">
    <property type="protein sequence ID" value="KAF2168554.1"/>
    <property type="molecule type" value="Genomic_DNA"/>
</dbReference>
<protein>
    <submittedName>
        <fullName evidence="1">Uncharacterized protein</fullName>
    </submittedName>
</protein>
<name>A0A6A6CN29_ZASCE</name>
<gene>
    <name evidence="1" type="ORF">M409DRAFT_21305</name>
</gene>
<sequence>MVADHADLYVQDFDNELQWTASPISDFIELPMKITSNRAITDIPEVEYSDASEVNQPAERLFLDVTPQSAVFGQPPSISPTGNITVARVDGGQLHPFVLRFIFIFTKAIIDYTSESIEEARSDLEKEEKKALGRCYFRSEVFYDGFEVVRGWNTRIGKQSEWEAVENPF</sequence>
<dbReference type="Proteomes" id="UP000799537">
    <property type="component" value="Unassembled WGS sequence"/>
</dbReference>
<dbReference type="AlphaFoldDB" id="A0A6A6CN29"/>
<evidence type="ECO:0000313" key="1">
    <source>
        <dbReference type="EMBL" id="KAF2168554.1"/>
    </source>
</evidence>
<dbReference type="RefSeq" id="XP_033669443.1">
    <property type="nucleotide sequence ID" value="XM_033805796.1"/>
</dbReference>
<reference evidence="1" key="1">
    <citation type="journal article" date="2020" name="Stud. Mycol.">
        <title>101 Dothideomycetes genomes: a test case for predicting lifestyles and emergence of pathogens.</title>
        <authorList>
            <person name="Haridas S."/>
            <person name="Albert R."/>
            <person name="Binder M."/>
            <person name="Bloem J."/>
            <person name="Labutti K."/>
            <person name="Salamov A."/>
            <person name="Andreopoulos B."/>
            <person name="Baker S."/>
            <person name="Barry K."/>
            <person name="Bills G."/>
            <person name="Bluhm B."/>
            <person name="Cannon C."/>
            <person name="Castanera R."/>
            <person name="Culley D."/>
            <person name="Daum C."/>
            <person name="Ezra D."/>
            <person name="Gonzalez J."/>
            <person name="Henrissat B."/>
            <person name="Kuo A."/>
            <person name="Liang C."/>
            <person name="Lipzen A."/>
            <person name="Lutzoni F."/>
            <person name="Magnuson J."/>
            <person name="Mondo S."/>
            <person name="Nolan M."/>
            <person name="Ohm R."/>
            <person name="Pangilinan J."/>
            <person name="Park H.-J."/>
            <person name="Ramirez L."/>
            <person name="Alfaro M."/>
            <person name="Sun H."/>
            <person name="Tritt A."/>
            <person name="Yoshinaga Y."/>
            <person name="Zwiers L.-H."/>
            <person name="Turgeon B."/>
            <person name="Goodwin S."/>
            <person name="Spatafora J."/>
            <person name="Crous P."/>
            <person name="Grigoriev I."/>
        </authorList>
    </citation>
    <scope>NUCLEOTIDE SEQUENCE</scope>
    <source>
        <strain evidence="1">ATCC 36951</strain>
    </source>
</reference>
<keyword evidence="2" id="KW-1185">Reference proteome</keyword>